<dbReference type="AlphaFoldDB" id="A0A6A4B7U4"/>
<evidence type="ECO:0000313" key="1">
    <source>
        <dbReference type="EMBL" id="KAE9266673.1"/>
    </source>
</evidence>
<name>A0A6A4B7U4_9STRA</name>
<reference evidence="1 2" key="1">
    <citation type="submission" date="2018-08" db="EMBL/GenBank/DDBJ databases">
        <title>Genomic investigation of the strawberry pathogen Phytophthora fragariae indicates pathogenicity is determined by transcriptional variation in three key races.</title>
        <authorList>
            <person name="Adams T.M."/>
            <person name="Armitage A.D."/>
            <person name="Sobczyk M.K."/>
            <person name="Bates H.J."/>
            <person name="Dunwell J.M."/>
            <person name="Nellist C.F."/>
            <person name="Harrison R.J."/>
        </authorList>
    </citation>
    <scope>NUCLEOTIDE SEQUENCE [LARGE SCALE GENOMIC DNA]</scope>
    <source>
        <strain evidence="1 2">SCRP333</strain>
    </source>
</reference>
<dbReference type="EMBL" id="QXFT01007295">
    <property type="protein sequence ID" value="KAE9266673.1"/>
    <property type="molecule type" value="Genomic_DNA"/>
</dbReference>
<proteinExistence type="predicted"/>
<feature type="non-terminal residue" evidence="1">
    <location>
        <position position="1"/>
    </location>
</feature>
<sequence>GSARRAASPRYLHCSALASRAWQALGQRTTTTGSSPATVGVSPGGATQGNITSVYTTRYCIRVCPAGSARRAASPRYLHCSALASRAWQALGQRTMTTGSSPATVEVRPGGATQGNITSVYTTRYCIRVCPGTVTRWQ</sequence>
<keyword evidence="2" id="KW-1185">Reference proteome</keyword>
<organism evidence="1 2">
    <name type="scientific">Phytophthora rubi</name>
    <dbReference type="NCBI Taxonomy" id="129364"/>
    <lineage>
        <taxon>Eukaryota</taxon>
        <taxon>Sar</taxon>
        <taxon>Stramenopiles</taxon>
        <taxon>Oomycota</taxon>
        <taxon>Peronosporomycetes</taxon>
        <taxon>Peronosporales</taxon>
        <taxon>Peronosporaceae</taxon>
        <taxon>Phytophthora</taxon>
    </lineage>
</organism>
<accession>A0A6A4B7U4</accession>
<comment type="caution">
    <text evidence="1">The sequence shown here is derived from an EMBL/GenBank/DDBJ whole genome shotgun (WGS) entry which is preliminary data.</text>
</comment>
<evidence type="ECO:0000313" key="2">
    <source>
        <dbReference type="Proteomes" id="UP000434957"/>
    </source>
</evidence>
<gene>
    <name evidence="1" type="ORF">PR003_g32042</name>
</gene>
<dbReference type="Proteomes" id="UP000434957">
    <property type="component" value="Unassembled WGS sequence"/>
</dbReference>
<protein>
    <submittedName>
        <fullName evidence="1">Uncharacterized protein</fullName>
    </submittedName>
</protein>